<dbReference type="Proteomes" id="UP000595512">
    <property type="component" value="Chromosome"/>
</dbReference>
<name>A0AB37H6H7_9BACI</name>
<feature type="coiled-coil region" evidence="1">
    <location>
        <begin position="156"/>
        <end position="248"/>
    </location>
</feature>
<accession>A0AB37H6H7</accession>
<dbReference type="KEGG" id="hspo:JGZ69_12080"/>
<reference evidence="2 3" key="1">
    <citation type="submission" date="2020-12" db="EMBL/GenBank/DDBJ databases">
        <title>Taxonomic evaluation of the Bacillus sporothermodurans group of bacteria based on whole genome sequences.</title>
        <authorList>
            <person name="Fiedler G."/>
            <person name="Herbstmann A.-D."/>
            <person name="Doll E."/>
            <person name="Wenning M."/>
            <person name="Brinks E."/>
            <person name="Kabisch J."/>
            <person name="Breitenwieser F."/>
            <person name="Lappann M."/>
            <person name="Boehnlein C."/>
            <person name="Franz C."/>
        </authorList>
    </citation>
    <scope>NUCLEOTIDE SEQUENCE [LARGE SCALE GENOMIC DNA]</scope>
    <source>
        <strain evidence="2 3">DSM 10599</strain>
    </source>
</reference>
<organism evidence="2 3">
    <name type="scientific">Heyndrickxia sporothermodurans</name>
    <dbReference type="NCBI Taxonomy" id="46224"/>
    <lineage>
        <taxon>Bacteria</taxon>
        <taxon>Bacillati</taxon>
        <taxon>Bacillota</taxon>
        <taxon>Bacilli</taxon>
        <taxon>Bacillales</taxon>
        <taxon>Bacillaceae</taxon>
        <taxon>Heyndrickxia</taxon>
    </lineage>
</organism>
<dbReference type="RefSeq" id="WP_202299621.1">
    <property type="nucleotide sequence ID" value="NZ_CP066701.1"/>
</dbReference>
<feature type="coiled-coil region" evidence="1">
    <location>
        <begin position="53"/>
        <end position="94"/>
    </location>
</feature>
<evidence type="ECO:0000313" key="3">
    <source>
        <dbReference type="Proteomes" id="UP000595512"/>
    </source>
</evidence>
<dbReference type="EMBL" id="CP066701">
    <property type="protein sequence ID" value="QQX23656.1"/>
    <property type="molecule type" value="Genomic_DNA"/>
</dbReference>
<sequence length="264" mass="30522">MTGGDYFTLTYERGGFSQLLKQAYILSQDQVTDFITSEDAKERYKALANIMGLKSMLLEFDNFKRVLKGLEKNKDNLSDQISELDKAIINKKETMHYFEREKLDELSSTYGILLSDGNTKINVENEIAKRLNTKNHLEKYIEFYSKIEDGQRNSSLNELKNLLNDYESREELLLGKNKKAELLLERLSDKILSLSNLEENLEKVNGLKGELNGLQILLKELNVEESNIDELNEKLELLRSEKLKLEYNLAAVKFKSINIPLIEK</sequence>
<proteinExistence type="predicted"/>
<gene>
    <name evidence="2" type="ORF">JGZ69_12080</name>
</gene>
<keyword evidence="1" id="KW-0175">Coiled coil</keyword>
<dbReference type="AlphaFoldDB" id="A0AB37H6H7"/>
<evidence type="ECO:0000313" key="2">
    <source>
        <dbReference type="EMBL" id="QQX23656.1"/>
    </source>
</evidence>
<evidence type="ECO:0000256" key="1">
    <source>
        <dbReference type="SAM" id="Coils"/>
    </source>
</evidence>
<protein>
    <submittedName>
        <fullName evidence="2">Uncharacterized protein</fullName>
    </submittedName>
</protein>